<gene>
    <name evidence="1" type="ORF">AVDCRST_MAG87-2706</name>
</gene>
<organism evidence="1">
    <name type="scientific">uncultured Thermomicrobiales bacterium</name>
    <dbReference type="NCBI Taxonomy" id="1645740"/>
    <lineage>
        <taxon>Bacteria</taxon>
        <taxon>Pseudomonadati</taxon>
        <taxon>Thermomicrobiota</taxon>
        <taxon>Thermomicrobia</taxon>
        <taxon>Thermomicrobiales</taxon>
        <taxon>environmental samples</taxon>
    </lineage>
</organism>
<evidence type="ECO:0000313" key="1">
    <source>
        <dbReference type="EMBL" id="CAA9574097.1"/>
    </source>
</evidence>
<dbReference type="SUPFAM" id="SSF53756">
    <property type="entry name" value="UDP-Glycosyltransferase/glycogen phosphorylase"/>
    <property type="match status" value="1"/>
</dbReference>
<dbReference type="Gene3D" id="3.40.50.2000">
    <property type="entry name" value="Glycogen Phosphorylase B"/>
    <property type="match status" value="1"/>
</dbReference>
<evidence type="ECO:0008006" key="2">
    <source>
        <dbReference type="Google" id="ProtNLM"/>
    </source>
</evidence>
<protein>
    <recommendedName>
        <fullName evidence="2">Glycosyltransferase family 28 N-terminal domain-containing protein</fullName>
    </recommendedName>
</protein>
<accession>A0A6J4VAX7</accession>
<dbReference type="AlphaFoldDB" id="A0A6J4VAX7"/>
<sequence length="57" mass="5854">MRILFTFVGGSGHLDPLIPIAHAARAAEHVVAISGRPGMLPRIEAAGFDAFATGPDG</sequence>
<proteinExistence type="predicted"/>
<feature type="non-terminal residue" evidence="1">
    <location>
        <position position="57"/>
    </location>
</feature>
<dbReference type="EMBL" id="CADCWJ010000594">
    <property type="protein sequence ID" value="CAA9574097.1"/>
    <property type="molecule type" value="Genomic_DNA"/>
</dbReference>
<reference evidence="1" key="1">
    <citation type="submission" date="2020-02" db="EMBL/GenBank/DDBJ databases">
        <authorList>
            <person name="Meier V. D."/>
        </authorList>
    </citation>
    <scope>NUCLEOTIDE SEQUENCE</scope>
    <source>
        <strain evidence="1">AVDCRST_MAG87</strain>
    </source>
</reference>
<name>A0A6J4VAX7_9BACT</name>